<accession>A0A0E9X8R2</accession>
<protein>
    <submittedName>
        <fullName evidence="1">Uncharacterized protein</fullName>
    </submittedName>
</protein>
<organism evidence="1">
    <name type="scientific">Anguilla anguilla</name>
    <name type="common">European freshwater eel</name>
    <name type="synonym">Muraena anguilla</name>
    <dbReference type="NCBI Taxonomy" id="7936"/>
    <lineage>
        <taxon>Eukaryota</taxon>
        <taxon>Metazoa</taxon>
        <taxon>Chordata</taxon>
        <taxon>Craniata</taxon>
        <taxon>Vertebrata</taxon>
        <taxon>Euteleostomi</taxon>
        <taxon>Actinopterygii</taxon>
        <taxon>Neopterygii</taxon>
        <taxon>Teleostei</taxon>
        <taxon>Anguilliformes</taxon>
        <taxon>Anguillidae</taxon>
        <taxon>Anguilla</taxon>
    </lineage>
</organism>
<dbReference type="AlphaFoldDB" id="A0A0E9X8R2"/>
<sequence length="24" mass="2816">MKAMFCEKFTFRLIFNCVDQSISG</sequence>
<name>A0A0E9X8R2_ANGAN</name>
<reference evidence="1" key="2">
    <citation type="journal article" date="2015" name="Fish Shellfish Immunol.">
        <title>Early steps in the European eel (Anguilla anguilla)-Vibrio vulnificus interaction in the gills: Role of the RtxA13 toxin.</title>
        <authorList>
            <person name="Callol A."/>
            <person name="Pajuelo D."/>
            <person name="Ebbesson L."/>
            <person name="Teles M."/>
            <person name="MacKenzie S."/>
            <person name="Amaro C."/>
        </authorList>
    </citation>
    <scope>NUCLEOTIDE SEQUENCE</scope>
</reference>
<proteinExistence type="predicted"/>
<reference evidence="1" key="1">
    <citation type="submission" date="2014-11" db="EMBL/GenBank/DDBJ databases">
        <authorList>
            <person name="Amaro Gonzalez C."/>
        </authorList>
    </citation>
    <scope>NUCLEOTIDE SEQUENCE</scope>
</reference>
<dbReference type="EMBL" id="GBXM01009435">
    <property type="protein sequence ID" value="JAH99142.1"/>
    <property type="molecule type" value="Transcribed_RNA"/>
</dbReference>
<evidence type="ECO:0000313" key="1">
    <source>
        <dbReference type="EMBL" id="JAH99142.1"/>
    </source>
</evidence>